<dbReference type="AlphaFoldDB" id="A0A1H9NIB0"/>
<reference evidence="3" key="1">
    <citation type="submission" date="2016-10" db="EMBL/GenBank/DDBJ databases">
        <authorList>
            <person name="Varghese N."/>
            <person name="Submissions S."/>
        </authorList>
    </citation>
    <scope>NUCLEOTIDE SEQUENCE [LARGE SCALE GENOMIC DNA]</scope>
    <source>
        <strain evidence="3">DSM 25055</strain>
    </source>
</reference>
<dbReference type="Proteomes" id="UP000199114">
    <property type="component" value="Unassembled WGS sequence"/>
</dbReference>
<name>A0A1H9NIB0_9EURY</name>
<evidence type="ECO:0000256" key="1">
    <source>
        <dbReference type="SAM" id="MobiDB-lite"/>
    </source>
</evidence>
<dbReference type="EMBL" id="FOFD01000005">
    <property type="protein sequence ID" value="SER35700.1"/>
    <property type="molecule type" value="Genomic_DNA"/>
</dbReference>
<evidence type="ECO:0000313" key="3">
    <source>
        <dbReference type="Proteomes" id="UP000199114"/>
    </source>
</evidence>
<dbReference type="RefSeq" id="WP_090620070.1">
    <property type="nucleotide sequence ID" value="NZ_FOFD01000005.1"/>
</dbReference>
<organism evidence="2 3">
    <name type="scientific">Natrinema salaciae</name>
    <dbReference type="NCBI Taxonomy" id="1186196"/>
    <lineage>
        <taxon>Archaea</taxon>
        <taxon>Methanobacteriati</taxon>
        <taxon>Methanobacteriota</taxon>
        <taxon>Stenosarchaea group</taxon>
        <taxon>Halobacteria</taxon>
        <taxon>Halobacteriales</taxon>
        <taxon>Natrialbaceae</taxon>
        <taxon>Natrinema</taxon>
    </lineage>
</organism>
<gene>
    <name evidence="2" type="ORF">SAMN04489841_3614</name>
</gene>
<accession>A0A1H9NIB0</accession>
<evidence type="ECO:0000313" key="2">
    <source>
        <dbReference type="EMBL" id="SER35700.1"/>
    </source>
</evidence>
<proteinExistence type="predicted"/>
<feature type="region of interest" description="Disordered" evidence="1">
    <location>
        <begin position="1"/>
        <end position="23"/>
    </location>
</feature>
<keyword evidence="3" id="KW-1185">Reference proteome</keyword>
<protein>
    <submittedName>
        <fullName evidence="2">Uncharacterized protein</fullName>
    </submittedName>
</protein>
<sequence length="63" mass="6655">MTREQIGRRTGRPGRIDVFGAEPDEIDGTVGDAVEVDAVDARVLVHALTDCTTADAFVTVTPA</sequence>